<feature type="compositionally biased region" description="Low complexity" evidence="2">
    <location>
        <begin position="83"/>
        <end position="99"/>
    </location>
</feature>
<keyword evidence="1" id="KW-0472">Membrane</keyword>
<feature type="region of interest" description="Disordered" evidence="2">
    <location>
        <begin position="63"/>
        <end position="133"/>
    </location>
</feature>
<evidence type="ECO:0000256" key="1">
    <source>
        <dbReference type="HAMAP-Rule" id="MF_02021"/>
    </source>
</evidence>
<protein>
    <recommendedName>
        <fullName evidence="1">Cell division protein DamX</fullName>
    </recommendedName>
</protein>
<dbReference type="InterPro" id="IPR007730">
    <property type="entry name" value="SPOR-like_dom"/>
</dbReference>
<feature type="transmembrane region" description="Helical" evidence="1">
    <location>
        <begin position="41"/>
        <end position="61"/>
    </location>
</feature>
<sequence>MGEFNPEDELKPDTSDRRPQRQQKRKQGFTLPSMALSKQHVMIGVGIIVLVLLIVAVGAALQSPSQDVTPRASSSGGSKSIELASPSASTTGSTALASPQTQVPGQTPAGEPQSLSAPPVAEAPTQAPLPAQNKNQQRIELSGNMMDTLSQPQQQQQLNAVAQNSAGSEVTLPTSPASVLPGGKARPPRETTTPLRPGTEKSRHTDANGLSHKAPAKNSSVSKAPTTAITPAPSSKPVASAGGGQANGSIQNASASHFTLQLSGASRESSLQAYAKSQRLTNYWVYQTQRDGKPWYVLVSGVYASSDEAKRAVASLPADVQAKKPWVKPIRQVKQDLSK</sequence>
<keyword evidence="1" id="KW-0997">Cell inner membrane</keyword>
<feature type="compositionally biased region" description="Polar residues" evidence="2">
    <location>
        <begin position="217"/>
        <end position="233"/>
    </location>
</feature>
<dbReference type="Gene3D" id="3.30.70.1070">
    <property type="entry name" value="Sporulation related repeat"/>
    <property type="match status" value="1"/>
</dbReference>
<feature type="region of interest" description="Disordered" evidence="2">
    <location>
        <begin position="1"/>
        <end position="29"/>
    </location>
</feature>
<comment type="subcellular location">
    <subcellularLocation>
        <location evidence="1">Cell inner membrane</location>
        <topology evidence="1">Single-pass membrane protein</topology>
    </subcellularLocation>
    <text evidence="1">Localizes at the septal ring.</text>
</comment>
<evidence type="ECO:0000313" key="5">
    <source>
        <dbReference type="Proteomes" id="UP000187280"/>
    </source>
</evidence>
<dbReference type="GO" id="GO:0030428">
    <property type="term" value="C:cell septum"/>
    <property type="evidence" value="ECO:0007669"/>
    <property type="project" value="InterPro"/>
</dbReference>
<dbReference type="GeneID" id="97765836"/>
<proteinExistence type="inferred from homology"/>
<keyword evidence="1" id="KW-1003">Cell membrane</keyword>
<dbReference type="GO" id="GO:0032506">
    <property type="term" value="P:cytokinetic process"/>
    <property type="evidence" value="ECO:0007669"/>
    <property type="project" value="InterPro"/>
</dbReference>
<keyword evidence="1" id="KW-0131">Cell cycle</keyword>
<dbReference type="GO" id="GO:0005886">
    <property type="term" value="C:plasma membrane"/>
    <property type="evidence" value="ECO:0007669"/>
    <property type="project" value="UniProtKB-SubCell"/>
</dbReference>
<dbReference type="InterPro" id="IPR036680">
    <property type="entry name" value="SPOR-like_sf"/>
</dbReference>
<dbReference type="InterPro" id="IPR032899">
    <property type="entry name" value="DamX"/>
</dbReference>
<dbReference type="AlphaFoldDB" id="A0A1H4FB73"/>
<evidence type="ECO:0000259" key="3">
    <source>
        <dbReference type="PROSITE" id="PS51724"/>
    </source>
</evidence>
<dbReference type="HAMAP" id="MF_02021">
    <property type="entry name" value="DamX"/>
    <property type="match status" value="1"/>
</dbReference>
<evidence type="ECO:0000256" key="2">
    <source>
        <dbReference type="SAM" id="MobiDB-lite"/>
    </source>
</evidence>
<feature type="compositionally biased region" description="Polar residues" evidence="2">
    <location>
        <begin position="158"/>
        <end position="177"/>
    </location>
</feature>
<name>A0A1H4FB73_9GAMM</name>
<dbReference type="EMBL" id="FNQS01000012">
    <property type="protein sequence ID" value="SEA94534.1"/>
    <property type="molecule type" value="Genomic_DNA"/>
</dbReference>
<dbReference type="RefSeq" id="WP_026744230.1">
    <property type="nucleotide sequence ID" value="NZ_FNQS01000012.1"/>
</dbReference>
<keyword evidence="5" id="KW-1185">Reference proteome</keyword>
<dbReference type="Proteomes" id="UP000187280">
    <property type="component" value="Unassembled WGS sequence"/>
</dbReference>
<organism evidence="4 5">
    <name type="scientific">Lonsdalea quercina</name>
    <dbReference type="NCBI Taxonomy" id="71657"/>
    <lineage>
        <taxon>Bacteria</taxon>
        <taxon>Pseudomonadati</taxon>
        <taxon>Pseudomonadota</taxon>
        <taxon>Gammaproteobacteria</taxon>
        <taxon>Enterobacterales</taxon>
        <taxon>Pectobacteriaceae</taxon>
        <taxon>Lonsdalea</taxon>
    </lineage>
</organism>
<dbReference type="eggNOG" id="COG3266">
    <property type="taxonomic scope" value="Bacteria"/>
</dbReference>
<feature type="compositionally biased region" description="Basic and acidic residues" evidence="2">
    <location>
        <begin position="8"/>
        <end position="19"/>
    </location>
</feature>
<evidence type="ECO:0000313" key="4">
    <source>
        <dbReference type="EMBL" id="SEA94534.1"/>
    </source>
</evidence>
<comment type="similarity">
    <text evidence="1">Belongs to the DamX family.</text>
</comment>
<dbReference type="Pfam" id="PF05036">
    <property type="entry name" value="SPOR"/>
    <property type="match status" value="1"/>
</dbReference>
<accession>A0A1H4FB73</accession>
<feature type="domain" description="SPOR" evidence="3">
    <location>
        <begin position="252"/>
        <end position="329"/>
    </location>
</feature>
<comment type="domain">
    <text evidence="1">The SPOR domain binds septal peptidoglycans and is required to target DamX to the septal ring.</text>
</comment>
<reference evidence="4 5" key="1">
    <citation type="submission" date="2016-10" db="EMBL/GenBank/DDBJ databases">
        <authorList>
            <person name="de Groot N.N."/>
        </authorList>
    </citation>
    <scope>NUCLEOTIDE SEQUENCE [LARGE SCALE GENOMIC DNA]</scope>
    <source>
        <strain evidence="4 5">ATCC 29281</strain>
    </source>
</reference>
<keyword evidence="1" id="KW-0132">Cell division</keyword>
<feature type="compositionally biased region" description="Polar residues" evidence="2">
    <location>
        <begin position="63"/>
        <end position="78"/>
    </location>
</feature>
<feature type="region of interest" description="Disordered" evidence="2">
    <location>
        <begin position="148"/>
        <end position="250"/>
    </location>
</feature>
<dbReference type="GO" id="GO:0042834">
    <property type="term" value="F:peptidoglycan binding"/>
    <property type="evidence" value="ECO:0007669"/>
    <property type="project" value="InterPro"/>
</dbReference>
<dbReference type="STRING" id="71657.SAMN02982996_02993"/>
<keyword evidence="1" id="KW-1133">Transmembrane helix</keyword>
<gene>
    <name evidence="1" type="primary">damX</name>
    <name evidence="4" type="ORF">SAMN02982996_02993</name>
</gene>
<keyword evidence="1" id="KW-0812">Transmembrane</keyword>
<dbReference type="PROSITE" id="PS51724">
    <property type="entry name" value="SPOR"/>
    <property type="match status" value="1"/>
</dbReference>
<comment type="function">
    <text evidence="1">Non-essential cell division protein.</text>
</comment>